<evidence type="ECO:0000313" key="2">
    <source>
        <dbReference type="EMBL" id="CAI2189422.1"/>
    </source>
</evidence>
<organism evidence="2 3">
    <name type="scientific">Funneliformis geosporum</name>
    <dbReference type="NCBI Taxonomy" id="1117311"/>
    <lineage>
        <taxon>Eukaryota</taxon>
        <taxon>Fungi</taxon>
        <taxon>Fungi incertae sedis</taxon>
        <taxon>Mucoromycota</taxon>
        <taxon>Glomeromycotina</taxon>
        <taxon>Glomeromycetes</taxon>
        <taxon>Glomerales</taxon>
        <taxon>Glomeraceae</taxon>
        <taxon>Funneliformis</taxon>
    </lineage>
</organism>
<gene>
    <name evidence="2" type="ORF">FWILDA_LOCUS14071</name>
</gene>
<accession>A0A9W4T1T6</accession>
<sequence length="200" mass="22936">MSTSNDEMYTGLLVTYLRGLTSDHWSYIDFLRLNRDNIVDYPPFTEDLNGLDGTWFRRFLRAVQDLKPTIYDTIKGKLVLKSTLDAEGLGLLNVASRLQSRKVTLDYEDQIAKLIPSSDKRSLDNTSADDKSTAKRVKIFNKVETLESTEQQLQNAGDYNTPPPPYNNTRMMSYISKIPIITGTDKWYSSQSRRYVKLDS</sequence>
<dbReference type="Proteomes" id="UP001153678">
    <property type="component" value="Unassembled WGS sequence"/>
</dbReference>
<evidence type="ECO:0000256" key="1">
    <source>
        <dbReference type="SAM" id="MobiDB-lite"/>
    </source>
</evidence>
<keyword evidence="3" id="KW-1185">Reference proteome</keyword>
<comment type="caution">
    <text evidence="2">The sequence shown here is derived from an EMBL/GenBank/DDBJ whole genome shotgun (WGS) entry which is preliminary data.</text>
</comment>
<name>A0A9W4T1T6_9GLOM</name>
<evidence type="ECO:0000313" key="3">
    <source>
        <dbReference type="Proteomes" id="UP001153678"/>
    </source>
</evidence>
<protein>
    <submittedName>
        <fullName evidence="2">9778_t:CDS:1</fullName>
    </submittedName>
</protein>
<dbReference type="AlphaFoldDB" id="A0A9W4T1T6"/>
<dbReference type="EMBL" id="CAMKVN010005812">
    <property type="protein sequence ID" value="CAI2189422.1"/>
    <property type="molecule type" value="Genomic_DNA"/>
</dbReference>
<dbReference type="OrthoDB" id="2371443at2759"/>
<reference evidence="2" key="1">
    <citation type="submission" date="2022-08" db="EMBL/GenBank/DDBJ databases">
        <authorList>
            <person name="Kallberg Y."/>
            <person name="Tangrot J."/>
            <person name="Rosling A."/>
        </authorList>
    </citation>
    <scope>NUCLEOTIDE SEQUENCE</scope>
    <source>
        <strain evidence="2">Wild A</strain>
    </source>
</reference>
<feature type="region of interest" description="Disordered" evidence="1">
    <location>
        <begin position="150"/>
        <end position="170"/>
    </location>
</feature>
<proteinExistence type="predicted"/>